<evidence type="ECO:0000256" key="3">
    <source>
        <dbReference type="ARBA" id="ARBA00022448"/>
    </source>
</evidence>
<feature type="transmembrane region" description="Helical" evidence="8">
    <location>
        <begin position="69"/>
        <end position="90"/>
    </location>
</feature>
<dbReference type="PANTHER" id="PTHR11730">
    <property type="entry name" value="AMMONIUM TRANSPORTER"/>
    <property type="match status" value="1"/>
</dbReference>
<evidence type="ECO:0000259" key="9">
    <source>
        <dbReference type="Pfam" id="PF00909"/>
    </source>
</evidence>
<feature type="domain" description="Ammonium transporter AmtB-like" evidence="9">
    <location>
        <begin position="18"/>
        <end position="168"/>
    </location>
</feature>
<feature type="transmembrane region" description="Helical" evidence="8">
    <location>
        <begin position="110"/>
        <end position="135"/>
    </location>
</feature>
<comment type="similarity">
    <text evidence="2">Belongs to the ammonia transporter channel (TC 1.A.11.2) family.</text>
</comment>
<feature type="transmembrane region" description="Helical" evidence="8">
    <location>
        <begin position="42"/>
        <end position="62"/>
    </location>
</feature>
<dbReference type="Proteomes" id="UP001642360">
    <property type="component" value="Unassembled WGS sequence"/>
</dbReference>
<dbReference type="Gene3D" id="1.10.3430.10">
    <property type="entry name" value="Ammonium transporter AmtB like domains"/>
    <property type="match status" value="1"/>
</dbReference>
<feature type="transmembrane region" description="Helical" evidence="8">
    <location>
        <begin position="147"/>
        <end position="167"/>
    </location>
</feature>
<reference evidence="10 11" key="1">
    <citation type="submission" date="2024-02" db="EMBL/GenBank/DDBJ databases">
        <authorList>
            <person name="Vignale AGUSTIN F."/>
            <person name="Sosa J E."/>
            <person name="Modenutti C."/>
        </authorList>
    </citation>
    <scope>NUCLEOTIDE SEQUENCE [LARGE SCALE GENOMIC DNA]</scope>
</reference>
<evidence type="ECO:0000256" key="1">
    <source>
        <dbReference type="ARBA" id="ARBA00004141"/>
    </source>
</evidence>
<evidence type="ECO:0000256" key="6">
    <source>
        <dbReference type="ARBA" id="ARBA00023136"/>
    </source>
</evidence>
<proteinExistence type="inferred from homology"/>
<dbReference type="PANTHER" id="PTHR11730:SF6">
    <property type="entry name" value="AMMONIUM TRANSPORTER"/>
    <property type="match status" value="1"/>
</dbReference>
<keyword evidence="11" id="KW-1185">Reference proteome</keyword>
<dbReference type="GO" id="GO:0072488">
    <property type="term" value="P:ammonium transmembrane transport"/>
    <property type="evidence" value="ECO:0007669"/>
    <property type="project" value="UniProtKB-KW"/>
</dbReference>
<name>A0ABC8RUP0_9AQUA</name>
<evidence type="ECO:0000256" key="8">
    <source>
        <dbReference type="SAM" id="Phobius"/>
    </source>
</evidence>
<dbReference type="GO" id="GO:0016020">
    <property type="term" value="C:membrane"/>
    <property type="evidence" value="ECO:0007669"/>
    <property type="project" value="UniProtKB-SubCell"/>
</dbReference>
<comment type="caution">
    <text evidence="10">The sequence shown here is derived from an EMBL/GenBank/DDBJ whole genome shotgun (WGS) entry which is preliminary data.</text>
</comment>
<dbReference type="EMBL" id="CAUOFW020001782">
    <property type="protein sequence ID" value="CAK9148686.1"/>
    <property type="molecule type" value="Genomic_DNA"/>
</dbReference>
<keyword evidence="6 8" id="KW-0472">Membrane</keyword>
<evidence type="ECO:0000256" key="5">
    <source>
        <dbReference type="ARBA" id="ARBA00022989"/>
    </source>
</evidence>
<keyword evidence="4 8" id="KW-0812">Transmembrane</keyword>
<dbReference type="AlphaFoldDB" id="A0ABC8RUP0"/>
<dbReference type="InterPro" id="IPR029020">
    <property type="entry name" value="Ammonium/urea_transptr"/>
</dbReference>
<organism evidence="10 11">
    <name type="scientific">Ilex paraguariensis</name>
    <name type="common">yerba mate</name>
    <dbReference type="NCBI Taxonomy" id="185542"/>
    <lineage>
        <taxon>Eukaryota</taxon>
        <taxon>Viridiplantae</taxon>
        <taxon>Streptophyta</taxon>
        <taxon>Embryophyta</taxon>
        <taxon>Tracheophyta</taxon>
        <taxon>Spermatophyta</taxon>
        <taxon>Magnoliopsida</taxon>
        <taxon>eudicotyledons</taxon>
        <taxon>Gunneridae</taxon>
        <taxon>Pentapetalae</taxon>
        <taxon>asterids</taxon>
        <taxon>campanulids</taxon>
        <taxon>Aquifoliales</taxon>
        <taxon>Aquifoliaceae</taxon>
        <taxon>Ilex</taxon>
    </lineage>
</organism>
<dbReference type="SUPFAM" id="SSF111352">
    <property type="entry name" value="Ammonium transporter"/>
    <property type="match status" value="1"/>
</dbReference>
<evidence type="ECO:0000256" key="2">
    <source>
        <dbReference type="ARBA" id="ARBA00005887"/>
    </source>
</evidence>
<keyword evidence="3" id="KW-0813">Transport</keyword>
<protein>
    <recommendedName>
        <fullName evidence="9">Ammonium transporter AmtB-like domain-containing protein</fullName>
    </recommendedName>
</protein>
<evidence type="ECO:0000313" key="11">
    <source>
        <dbReference type="Proteomes" id="UP001642360"/>
    </source>
</evidence>
<keyword evidence="5 8" id="KW-1133">Transmembrane helix</keyword>
<dbReference type="InterPro" id="IPR024041">
    <property type="entry name" value="NH4_transpt_AmtB-like_dom"/>
</dbReference>
<evidence type="ECO:0000313" key="10">
    <source>
        <dbReference type="EMBL" id="CAK9148686.1"/>
    </source>
</evidence>
<keyword evidence="7" id="KW-0924">Ammonia transport</keyword>
<sequence>MLPLAASSTTSLDSPSLSSNGFIGKHFFCLKHIPSSFFDYSYFLYQWSFAIAVAGITSGSIIERTQFMVYLVYSSFLIGFVYPIVSHWFWSGDGWVSAIRTDNLLFGFGVIDFASSGVVHIVGGIAGLWGALIEGQRIGLFDLSGKLVALCGHSGTLVVLGTFLLWFGCRKDYYHDDFGWIHGDADHPVRKIAVLSTIGISHVHGVLGAD</sequence>
<comment type="subcellular location">
    <subcellularLocation>
        <location evidence="1">Membrane</location>
        <topology evidence="1">Multi-pass membrane protein</topology>
    </subcellularLocation>
</comment>
<dbReference type="Pfam" id="PF00909">
    <property type="entry name" value="Ammonium_transp"/>
    <property type="match status" value="1"/>
</dbReference>
<evidence type="ECO:0000256" key="7">
    <source>
        <dbReference type="ARBA" id="ARBA00023177"/>
    </source>
</evidence>
<gene>
    <name evidence="10" type="ORF">ILEXP_LOCUS16656</name>
</gene>
<accession>A0ABC8RUP0</accession>
<evidence type="ECO:0000256" key="4">
    <source>
        <dbReference type="ARBA" id="ARBA00022692"/>
    </source>
</evidence>